<keyword evidence="1" id="KW-1133">Transmembrane helix</keyword>
<evidence type="ECO:0000313" key="3">
    <source>
        <dbReference type="Proteomes" id="UP000295212"/>
    </source>
</evidence>
<accession>A0A4R6ZL69</accession>
<feature type="transmembrane region" description="Helical" evidence="1">
    <location>
        <begin position="12"/>
        <end position="31"/>
    </location>
</feature>
<gene>
    <name evidence="2" type="ORF">DFP85_110101</name>
</gene>
<dbReference type="Pfam" id="PF14023">
    <property type="entry name" value="Bestrophin-like"/>
    <property type="match status" value="1"/>
</dbReference>
<dbReference type="OrthoDB" id="116415at2"/>
<sequence length="267" mass="29379">MSFQQILDSLPIGGVFVAFGIFALTVIEVGYRYGYWWQERTHDEKEGPTGMIVGSLLALMAFLLAVAMGMASDRFDTRRGLVLAEANSIGTTYLRAGYLPEPASSEIRDLLREYVPLRIATDDLADVRVRITRSVELQEKLWSVAEELARATPESDVLALFIDSLNETIDLNETRVTAGIYARVPETIILLLFCGSMLTLGMVGYNAGLIQRRSPITTIVLIALLGAVITLVVDLDRPRDGFLKVSQQPLIDLQEQVGALPPANPPK</sequence>
<protein>
    <recommendedName>
        <fullName evidence="4">DUF4239 domain-containing protein</fullName>
    </recommendedName>
</protein>
<evidence type="ECO:0000256" key="1">
    <source>
        <dbReference type="SAM" id="Phobius"/>
    </source>
</evidence>
<dbReference type="Proteomes" id="UP000295212">
    <property type="component" value="Unassembled WGS sequence"/>
</dbReference>
<name>A0A4R6ZL69_9GAMM</name>
<comment type="caution">
    <text evidence="2">The sequence shown here is derived from an EMBL/GenBank/DDBJ whole genome shotgun (WGS) entry which is preliminary data.</text>
</comment>
<dbReference type="AlphaFoldDB" id="A0A4R6ZL69"/>
<evidence type="ECO:0000313" key="2">
    <source>
        <dbReference type="EMBL" id="TDR53035.1"/>
    </source>
</evidence>
<feature type="transmembrane region" description="Helical" evidence="1">
    <location>
        <begin position="188"/>
        <end position="210"/>
    </location>
</feature>
<evidence type="ECO:0008006" key="4">
    <source>
        <dbReference type="Google" id="ProtNLM"/>
    </source>
</evidence>
<organism evidence="2 3">
    <name type="scientific">Halomonas ventosae</name>
    <dbReference type="NCBI Taxonomy" id="229007"/>
    <lineage>
        <taxon>Bacteria</taxon>
        <taxon>Pseudomonadati</taxon>
        <taxon>Pseudomonadota</taxon>
        <taxon>Gammaproteobacteria</taxon>
        <taxon>Oceanospirillales</taxon>
        <taxon>Halomonadaceae</taxon>
        <taxon>Halomonas</taxon>
    </lineage>
</organism>
<keyword evidence="1" id="KW-0472">Membrane</keyword>
<feature type="transmembrane region" description="Helical" evidence="1">
    <location>
        <begin position="216"/>
        <end position="235"/>
    </location>
</feature>
<keyword evidence="1" id="KW-0812">Transmembrane</keyword>
<reference evidence="2 3" key="1">
    <citation type="submission" date="2019-03" db="EMBL/GenBank/DDBJ databases">
        <title>Genomic Encyclopedia of Type Strains, Phase III (KMG-III): the genomes of soil and plant-associated and newly described type strains.</title>
        <authorList>
            <person name="Whitman W."/>
        </authorList>
    </citation>
    <scope>NUCLEOTIDE SEQUENCE [LARGE SCALE GENOMIC DNA]</scope>
    <source>
        <strain evidence="2 3">CECT 5797</strain>
    </source>
</reference>
<dbReference type="RefSeq" id="WP_133636221.1">
    <property type="nucleotide sequence ID" value="NZ_SNZJ01000010.1"/>
</dbReference>
<proteinExistence type="predicted"/>
<dbReference type="InterPro" id="IPR025333">
    <property type="entry name" value="DUF4239"/>
</dbReference>
<feature type="transmembrane region" description="Helical" evidence="1">
    <location>
        <begin position="51"/>
        <end position="71"/>
    </location>
</feature>
<dbReference type="EMBL" id="SNZJ01000010">
    <property type="protein sequence ID" value="TDR53035.1"/>
    <property type="molecule type" value="Genomic_DNA"/>
</dbReference>